<dbReference type="InterPro" id="IPR036812">
    <property type="entry name" value="NAD(P)_OxRdtase_dom_sf"/>
</dbReference>
<dbReference type="PANTHER" id="PTHR43364">
    <property type="entry name" value="NADH-SPECIFIC METHYLGLYOXAL REDUCTASE-RELATED"/>
    <property type="match status" value="1"/>
</dbReference>
<comment type="caution">
    <text evidence="3">The sequence shown here is derived from an EMBL/GenBank/DDBJ whole genome shotgun (WGS) entry which is preliminary data.</text>
</comment>
<dbReference type="InterPro" id="IPR050523">
    <property type="entry name" value="AKR_Detox_Biosynth"/>
</dbReference>
<sequence length="339" mass="38276">MNVRSLGKTGLRVSELCLGSMTFGAAASQEESFRMMDRFAEVGGNFIDTANVYSQGASEEIVGNWLRSQKRDDYVIATKVRFPMGEGHNDNGLSRKHILASVEDSLKRLGTDYIDLYQIHAWDLLTPLEETLSTLNDLVRKGVVRYIGASNLRAWQLQKAIYTSRQNGWETFVSLQPQYNLLCRATEYELLPLCANEGIGVIPWSPLRGGWLSGKFRRGQQPQENTRVGTNKEVWDRYNNEFTWNIIDTLHAIAEEADKSPAQVALNWMLSRNVITAPIIGARNVEQLDDNLGGSGWYLTEEQITRLDDVSELPVSYPYDLAAENQQRRGRAPIVTRLS</sequence>
<dbReference type="PRINTS" id="PR00069">
    <property type="entry name" value="ALDKETRDTASE"/>
</dbReference>
<reference evidence="3 4" key="1">
    <citation type="submission" date="2022-09" db="EMBL/GenBank/DDBJ databases">
        <authorList>
            <person name="Han X.L."/>
            <person name="Wang Q."/>
            <person name="Lu T."/>
        </authorList>
    </citation>
    <scope>NUCLEOTIDE SEQUENCE [LARGE SCALE GENOMIC DNA]</scope>
    <source>
        <strain evidence="3 4">WQ 127069</strain>
    </source>
</reference>
<proteinExistence type="predicted"/>
<keyword evidence="4" id="KW-1185">Reference proteome</keyword>
<evidence type="ECO:0000259" key="2">
    <source>
        <dbReference type="Pfam" id="PF00248"/>
    </source>
</evidence>
<dbReference type="RefSeq" id="WP_262688007.1">
    <property type="nucleotide sequence ID" value="NZ_JAOQIO010000113.1"/>
</dbReference>
<dbReference type="CDD" id="cd19081">
    <property type="entry name" value="AKR_AKR9C1"/>
    <property type="match status" value="1"/>
</dbReference>
<dbReference type="EMBL" id="JAOQIO010000113">
    <property type="protein sequence ID" value="MCU6797189.1"/>
    <property type="molecule type" value="Genomic_DNA"/>
</dbReference>
<keyword evidence="1" id="KW-0560">Oxidoreductase</keyword>
<evidence type="ECO:0000256" key="1">
    <source>
        <dbReference type="ARBA" id="ARBA00023002"/>
    </source>
</evidence>
<gene>
    <name evidence="3" type="ORF">OB236_34175</name>
</gene>
<feature type="domain" description="NADP-dependent oxidoreductase" evidence="2">
    <location>
        <begin position="15"/>
        <end position="311"/>
    </location>
</feature>
<dbReference type="PANTHER" id="PTHR43364:SF4">
    <property type="entry name" value="NAD(P)-LINKED OXIDOREDUCTASE SUPERFAMILY PROTEIN"/>
    <property type="match status" value="1"/>
</dbReference>
<accession>A0ABT2URC6</accession>
<organism evidence="3 4">
    <name type="scientific">Paenibacillus baimaensis</name>
    <dbReference type="NCBI Taxonomy" id="2982185"/>
    <lineage>
        <taxon>Bacteria</taxon>
        <taxon>Bacillati</taxon>
        <taxon>Bacillota</taxon>
        <taxon>Bacilli</taxon>
        <taxon>Bacillales</taxon>
        <taxon>Paenibacillaceae</taxon>
        <taxon>Paenibacillus</taxon>
    </lineage>
</organism>
<name>A0ABT2URC6_9BACL</name>
<dbReference type="SUPFAM" id="SSF51430">
    <property type="entry name" value="NAD(P)-linked oxidoreductase"/>
    <property type="match status" value="1"/>
</dbReference>
<dbReference type="Pfam" id="PF00248">
    <property type="entry name" value="Aldo_ket_red"/>
    <property type="match status" value="1"/>
</dbReference>
<dbReference type="Proteomes" id="UP001652445">
    <property type="component" value="Unassembled WGS sequence"/>
</dbReference>
<dbReference type="Gene3D" id="3.20.20.100">
    <property type="entry name" value="NADP-dependent oxidoreductase domain"/>
    <property type="match status" value="1"/>
</dbReference>
<evidence type="ECO:0000313" key="4">
    <source>
        <dbReference type="Proteomes" id="UP001652445"/>
    </source>
</evidence>
<dbReference type="InterPro" id="IPR020471">
    <property type="entry name" value="AKR"/>
</dbReference>
<evidence type="ECO:0000313" key="3">
    <source>
        <dbReference type="EMBL" id="MCU6797189.1"/>
    </source>
</evidence>
<dbReference type="InterPro" id="IPR023210">
    <property type="entry name" value="NADP_OxRdtase_dom"/>
</dbReference>
<protein>
    <submittedName>
        <fullName evidence="3">Aldo/keto reductase</fullName>
    </submittedName>
</protein>